<feature type="transmembrane region" description="Helical" evidence="1">
    <location>
        <begin position="24"/>
        <end position="43"/>
    </location>
</feature>
<protein>
    <submittedName>
        <fullName evidence="2">HDC06406</fullName>
    </submittedName>
</protein>
<keyword evidence="1" id="KW-0812">Transmembrane</keyword>
<gene>
    <name evidence="2" type="ORF">HDC06406</name>
</gene>
<accession>Q6IGF9</accession>
<sequence>MLSRHFALSGIQDHGPGHNGQLLMLPRFLLLTGPAFAGLLPLLTAKRRVGVASALICTPR</sequence>
<organism evidence="2">
    <name type="scientific">Drosophila melanogaster</name>
    <name type="common">Fruit fly</name>
    <dbReference type="NCBI Taxonomy" id="7227"/>
    <lineage>
        <taxon>Eukaryota</taxon>
        <taxon>Metazoa</taxon>
        <taxon>Ecdysozoa</taxon>
        <taxon>Arthropoda</taxon>
        <taxon>Hexapoda</taxon>
        <taxon>Insecta</taxon>
        <taxon>Pterygota</taxon>
        <taxon>Neoptera</taxon>
        <taxon>Endopterygota</taxon>
        <taxon>Diptera</taxon>
        <taxon>Brachycera</taxon>
        <taxon>Muscomorpha</taxon>
        <taxon>Ephydroidea</taxon>
        <taxon>Drosophilidae</taxon>
        <taxon>Drosophila</taxon>
        <taxon>Sophophora</taxon>
    </lineage>
</organism>
<reference evidence="2" key="1">
    <citation type="journal article" date="2003" name="Genome Biol.">
        <title>An integrated gene annotation and transcriptional profiling approach towards the full gene content of the Drosophila genome.</title>
        <authorList>
            <person name="Hild M."/>
            <person name="Beckmann B."/>
            <person name="Haas S.A."/>
            <person name="Koch B."/>
            <person name="Solovyev V."/>
            <person name="Busold C."/>
            <person name="Fellenberg K."/>
            <person name="Boutros M."/>
            <person name="Vingron M."/>
            <person name="Sauer F."/>
            <person name="Hoheisel J.D."/>
            <person name="Paro R."/>
        </authorList>
    </citation>
    <scope>NUCLEOTIDE SEQUENCE</scope>
</reference>
<keyword evidence="1" id="KW-0472">Membrane</keyword>
<proteinExistence type="predicted"/>
<name>Q6IGF9_DROME</name>
<dbReference type="EMBL" id="BK003807">
    <property type="protein sequence ID" value="DAA02505.1"/>
    <property type="molecule type" value="Genomic_DNA"/>
</dbReference>
<evidence type="ECO:0000256" key="1">
    <source>
        <dbReference type="SAM" id="Phobius"/>
    </source>
</evidence>
<dbReference type="AlphaFoldDB" id="Q6IGF9"/>
<keyword evidence="1" id="KW-1133">Transmembrane helix</keyword>
<evidence type="ECO:0000313" key="2">
    <source>
        <dbReference type="EMBL" id="DAA02505.1"/>
    </source>
</evidence>